<evidence type="ECO:0000313" key="6">
    <source>
        <dbReference type="EMBL" id="RDY70289.1"/>
    </source>
</evidence>
<keyword evidence="4" id="KW-0175">Coiled coil</keyword>
<feature type="domain" description="Rad50/SbcC-type AAA" evidence="5">
    <location>
        <begin position="8"/>
        <end position="264"/>
    </location>
</feature>
<dbReference type="EMBL" id="QTLC01000048">
    <property type="protein sequence ID" value="RDY70289.1"/>
    <property type="molecule type" value="Genomic_DNA"/>
</dbReference>
<reference evidence="6 7" key="1">
    <citation type="submission" date="2018-08" db="EMBL/GenBank/DDBJ databases">
        <title>Genome sequence of strict halophilic Halobacillus trueperi SS1 isolated from Lunsu, a salty water body of North West Himalayas.</title>
        <authorList>
            <person name="Gupta S."/>
            <person name="Sharma P."/>
            <person name="Dev K."/>
            <person name="Baumler D."/>
            <person name="Sourirajan A."/>
        </authorList>
    </citation>
    <scope>NUCLEOTIDE SEQUENCE [LARGE SCALE GENOMIC DNA]</scope>
    <source>
        <strain evidence="6 7">SS1</strain>
    </source>
</reference>
<organism evidence="6 7">
    <name type="scientific">Halobacillus trueperi</name>
    <dbReference type="NCBI Taxonomy" id="156205"/>
    <lineage>
        <taxon>Bacteria</taxon>
        <taxon>Bacillati</taxon>
        <taxon>Bacillota</taxon>
        <taxon>Bacilli</taxon>
        <taxon>Bacillales</taxon>
        <taxon>Bacillaceae</taxon>
        <taxon>Halobacillus</taxon>
    </lineage>
</organism>
<dbReference type="PANTHER" id="PTHR32114">
    <property type="entry name" value="ABC TRANSPORTER ABCH.3"/>
    <property type="match status" value="1"/>
</dbReference>
<feature type="coiled-coil region" evidence="4">
    <location>
        <begin position="197"/>
        <end position="323"/>
    </location>
</feature>
<evidence type="ECO:0000256" key="4">
    <source>
        <dbReference type="SAM" id="Coils"/>
    </source>
</evidence>
<dbReference type="AlphaFoldDB" id="A0A3D8VLJ1"/>
<dbReference type="SUPFAM" id="SSF52540">
    <property type="entry name" value="P-loop containing nucleoside triphosphate hydrolases"/>
    <property type="match status" value="2"/>
</dbReference>
<dbReference type="Pfam" id="PF13476">
    <property type="entry name" value="AAA_23"/>
    <property type="match status" value="1"/>
</dbReference>
<accession>A0A3D8VLJ1</accession>
<name>A0A3D8VLJ1_9BACI</name>
<evidence type="ECO:0000259" key="5">
    <source>
        <dbReference type="Pfam" id="PF13476"/>
    </source>
</evidence>
<dbReference type="PANTHER" id="PTHR32114:SF2">
    <property type="entry name" value="ABC TRANSPORTER ABCH.3"/>
    <property type="match status" value="1"/>
</dbReference>
<dbReference type="Gene3D" id="1.10.287.1490">
    <property type="match status" value="1"/>
</dbReference>
<evidence type="ECO:0000256" key="1">
    <source>
        <dbReference type="ARBA" id="ARBA00006930"/>
    </source>
</evidence>
<dbReference type="RefSeq" id="WP_115894466.1">
    <property type="nucleotide sequence ID" value="NZ_QTLC01000048.1"/>
</dbReference>
<comment type="caution">
    <text evidence="6">The sequence shown here is derived from an EMBL/GenBank/DDBJ whole genome shotgun (WGS) entry which is preliminary data.</text>
</comment>
<comment type="subunit">
    <text evidence="2">Heterodimer of SbcC and SbcD.</text>
</comment>
<dbReference type="InterPro" id="IPR027417">
    <property type="entry name" value="P-loop_NTPase"/>
</dbReference>
<dbReference type="InterPro" id="IPR038729">
    <property type="entry name" value="Rad50/SbcC_AAA"/>
</dbReference>
<sequence length="657" mass="76010">MQQLKLKELSLENFKGVEKFMVGPKGQNIRIFGDNATGKTTLFDAFTWLLFGKDSQNKKDFSIKNLDVDGNELHNLEHKVEAVFQFNEKELKLRKVYYEKWTQKRGSASKEFTGHTTDHFIDDVPSKKKEFEGKVAEIIDEDVFKLLTSPSYFNEQLHWQKRREILLQIAGDVTDEEVIQSNPRLKKLLDFLDGRSIEDHKKVIAAKRKEINRELERIPVRIDEVNQSKPDVSNLDRQNIRAEVDHLQSLIDEKEAEKHRINSGGEVTEKNKQLAEIETKMLNVRNKQADFNHNKTNGKRQELNSLIREKDELDRQISQKERAIKDNGPVIEGYEGTIVDLKDTWYQVDGEQFEEKHDDSCPTCGQSLPEEQIKAAHEKALADFNRRKAKRLEEITSRGKQLSGKVTELKNQNADFKRDIEDIRKELEQKEAAEIEIQNELQRLEAEVTDFSELPEYKNLHEEKRGIAEQIKQLKENANDSIQEVNDSIAKLRGEKQELETDLSKFDQLSKANKRISELESEQERLGGEFERLEEQLYLTEEFIRTKVNLLTSKINGRFNRARFKLFKENINGGLEETCETLFDGVPYSSGLNNAARINVGLDIISTLSEHYGIQVPIFIDNAEAVTDLINLDSQMISLVVSEPDKILRVEYTEESM</sequence>
<feature type="coiled-coil region" evidence="4">
    <location>
        <begin position="392"/>
        <end position="536"/>
    </location>
</feature>
<gene>
    <name evidence="6" type="ORF">DXT76_13520</name>
</gene>
<dbReference type="GO" id="GO:0016887">
    <property type="term" value="F:ATP hydrolysis activity"/>
    <property type="evidence" value="ECO:0007669"/>
    <property type="project" value="InterPro"/>
</dbReference>
<protein>
    <recommendedName>
        <fullName evidence="3">Nuclease SbcCD subunit C</fullName>
    </recommendedName>
</protein>
<proteinExistence type="inferred from homology"/>
<evidence type="ECO:0000256" key="3">
    <source>
        <dbReference type="ARBA" id="ARBA00013368"/>
    </source>
</evidence>
<dbReference type="Gene3D" id="3.40.50.300">
    <property type="entry name" value="P-loop containing nucleotide triphosphate hydrolases"/>
    <property type="match status" value="1"/>
</dbReference>
<feature type="non-terminal residue" evidence="6">
    <location>
        <position position="657"/>
    </location>
</feature>
<evidence type="ECO:0000313" key="7">
    <source>
        <dbReference type="Proteomes" id="UP000257032"/>
    </source>
</evidence>
<dbReference type="Proteomes" id="UP000257032">
    <property type="component" value="Unassembled WGS sequence"/>
</dbReference>
<dbReference type="GO" id="GO:0006302">
    <property type="term" value="P:double-strand break repair"/>
    <property type="evidence" value="ECO:0007669"/>
    <property type="project" value="InterPro"/>
</dbReference>
<comment type="similarity">
    <text evidence="1">Belongs to the SMC family. SbcC subfamily.</text>
</comment>
<evidence type="ECO:0000256" key="2">
    <source>
        <dbReference type="ARBA" id="ARBA00011322"/>
    </source>
</evidence>